<dbReference type="RefSeq" id="WP_074601870.1">
    <property type="nucleotide sequence ID" value="NZ_FNMW01000001.1"/>
</dbReference>
<dbReference type="Proteomes" id="UP000182107">
    <property type="component" value="Unassembled WGS sequence"/>
</dbReference>
<accession>A0AAE8HJR1</accession>
<gene>
    <name evidence="1" type="ORF">SAMN05216415_0459</name>
</gene>
<comment type="caution">
    <text evidence="1">The sequence shown here is derived from an EMBL/GenBank/DDBJ whole genome shotgun (WGS) entry which is preliminary data.</text>
</comment>
<dbReference type="EMBL" id="FNMW01000001">
    <property type="protein sequence ID" value="SDW32068.1"/>
    <property type="molecule type" value="Genomic_DNA"/>
</dbReference>
<evidence type="ECO:0000313" key="1">
    <source>
        <dbReference type="EMBL" id="SDW32068.1"/>
    </source>
</evidence>
<dbReference type="AlphaFoldDB" id="A0AAE8HJR1"/>
<dbReference type="InterPro" id="IPR048042">
    <property type="entry name" value="TipC-like"/>
</dbReference>
<dbReference type="NCBIfam" id="NF033863">
    <property type="entry name" value="immun_TipC_fam"/>
    <property type="match status" value="1"/>
</dbReference>
<evidence type="ECO:0000313" key="2">
    <source>
        <dbReference type="Proteomes" id="UP000182107"/>
    </source>
</evidence>
<proteinExistence type="predicted"/>
<organism evidence="1 2">
    <name type="scientific">Streptococcus equinus</name>
    <name type="common">Streptococcus bovis</name>
    <dbReference type="NCBI Taxonomy" id="1335"/>
    <lineage>
        <taxon>Bacteria</taxon>
        <taxon>Bacillati</taxon>
        <taxon>Bacillota</taxon>
        <taxon>Bacilli</taxon>
        <taxon>Lactobacillales</taxon>
        <taxon>Streptococcaceae</taxon>
        <taxon>Streptococcus</taxon>
    </lineage>
</organism>
<reference evidence="1 2" key="1">
    <citation type="submission" date="2016-10" db="EMBL/GenBank/DDBJ databases">
        <authorList>
            <person name="Varghese N."/>
            <person name="Submissions S."/>
        </authorList>
    </citation>
    <scope>NUCLEOTIDE SEQUENCE [LARGE SCALE GENOMIC DNA]</scope>
    <source>
        <strain evidence="1 2">Sb17</strain>
    </source>
</reference>
<protein>
    <submittedName>
        <fullName evidence="1">Uncharacterized protein</fullName>
    </submittedName>
</protein>
<name>A0AAE8HJR1_STREI</name>
<sequence length="206" mass="24441">MTKKLIGILVLLVAALAFGLHHYLSQPKNIFDEMYLEMKGNYLGENDFYKIKDADIKNYKIIDKDMNETDKFEPTISYPNYYLDDYSPNLHLSFDLYQNSKGIHMFFEKYINAKESVVFNVYYSKRERILDKTLRLNLANSDKYIEDQSKVKTYLSKYGITASDLDKYYDEVVNQKVLKDWCSVYDSKFSPKDYGDVTVKTEWENW</sequence>